<evidence type="ECO:0000256" key="2">
    <source>
        <dbReference type="ARBA" id="ARBA00022741"/>
    </source>
</evidence>
<dbReference type="Pfam" id="PF17946">
    <property type="entry name" value="RecC_C"/>
    <property type="match status" value="1"/>
</dbReference>
<dbReference type="Gene3D" id="3.40.50.10930">
    <property type="match status" value="1"/>
</dbReference>
<dbReference type="GO" id="GO:0003678">
    <property type="term" value="F:DNA helicase activity"/>
    <property type="evidence" value="ECO:0007669"/>
    <property type="project" value="UniProtKB-UniRule"/>
</dbReference>
<dbReference type="InterPro" id="IPR006697">
    <property type="entry name" value="RecC"/>
</dbReference>
<dbReference type="EMBL" id="AP022314">
    <property type="protein sequence ID" value="BBU24265.1"/>
    <property type="molecule type" value="Genomic_DNA"/>
</dbReference>
<dbReference type="AlphaFoldDB" id="A0AAD1M392"/>
<dbReference type="InterPro" id="IPR041500">
    <property type="entry name" value="RecC_C"/>
</dbReference>
<keyword evidence="1 10" id="KW-0540">Nuclease</keyword>
<keyword evidence="2 10" id="KW-0547">Nucleotide-binding</keyword>
<dbReference type="GO" id="GO:0003677">
    <property type="term" value="F:DNA binding"/>
    <property type="evidence" value="ECO:0007669"/>
    <property type="project" value="UniProtKB-UniRule"/>
</dbReference>
<dbReference type="PANTHER" id="PTHR30591:SF1">
    <property type="entry name" value="RECBCD ENZYME SUBUNIT RECC"/>
    <property type="match status" value="1"/>
</dbReference>
<evidence type="ECO:0000256" key="1">
    <source>
        <dbReference type="ARBA" id="ARBA00022722"/>
    </source>
</evidence>
<gene>
    <name evidence="10 12" type="primary">recC</name>
    <name evidence="12" type="ORF">MYXE_40550</name>
</gene>
<sequence length="1119" mass="122807">MLPSAVRGGGEAASGVGGPAYSDAAMALHLHRAERTDLLADGLARLLSDPLADPFAEELVLVPARGVERWLSQRLSHVLGRGRGADGVCAGVAFRSPGSLIAEITGTVDDDPWSPEAMTWPLLEVIDCSLDQPWCEPLAKHLGHFDTDDEAELRRGRRYSVARRLAGLFASYARQRPQLLIDWLAGNADGLDADLAWQPQLWRALVERTQADPPHIRHQKTVARLREGPADLPPRLSLFGHTRLASTEVELLDALATHHDLHLWLPHPSDDLWRALSGVHGTVPRAEDTSRHCANHTLLETLGRDLRELQRALPADPASDEFLGGASKPETLLGWLQSDIAANAIRPEGRVLAAHDRSVQVHACHGPARQVDVLREVLLGLLDDDPTLEPRDIVVMCPDIETYAPLIVASFGLGETAADSHPAHRLRVKLADRALNQTNPLLAVAAALLAIAGTRATASQVLDLAQAAPVRARFRFSDDDLDVITDWVRNANIRWGFDQCHRRPYGLGDIVHNTWRFGLDRILTGVAMSDDSRAWLGTALPLDDVGSDRVELAGRLAEYVDQLHDVVEKLSGAKPLTQWLEALSEGVGMLTEPQDAWQQAQLQREFTKVLAQAGSRESTVLRLPDVRSLLDTQLAGRPTRANFRTGMLTVCTMVPMRSVPHRVVCLVGLDDGVFPRLLAPDGDDVLARCPMTGERDVRSEDRQLLLDAICAATETLVITYTGADEHSGHERPPAVPLAELLDALDQTTQAPVREHVVTKHPLQPFDRRNVTPGELVPGTPFTFDPTALTAAQAAAGKRCPPRRFIGDVLPAPPPGDIALADLLEFFKDPVKGFFRALDYTLPWDVDAVEDAMPVEISALQEWIVGDRMLHDMLRGIDARTAAEFEWRRGTLPPGQLGWRKAKKIRDRAAKLAEATLRARHGEPRAHDVAVDLGDGRSLTGTVTPVFGDRIVEVTYSKLDGRHLLQCWLRLLALAADEPSRAWTAMCIGRRDTDTDRVKAQALRAPGNAVEILRELATLYDNGRREPLPLPVKTSYAWARARDSGTDPRAAARRRWVSANHYRGEHEEPAIETAFGKKAQLDVLLGPPRPGEEMPGEDTRLGALAARLWSPLIQATQEPG</sequence>
<reference evidence="12 13" key="1">
    <citation type="submission" date="2019-12" db="EMBL/GenBank/DDBJ databases">
        <title>Complete genome sequence of Mycolicibacterium xenopi str. JCM15661T.</title>
        <authorList>
            <person name="Yoshida M."/>
            <person name="Fukano H."/>
            <person name="Asakura T."/>
            <person name="Hoshino Y."/>
        </authorList>
    </citation>
    <scope>NUCLEOTIDE SEQUENCE [LARGE SCALE GENOMIC DNA]</scope>
    <source>
        <strain evidence="12 13">JCM 15661T</strain>
    </source>
</reference>
<dbReference type="InterPro" id="IPR013986">
    <property type="entry name" value="DExx_box_DNA_helicase_dom_sf"/>
</dbReference>
<dbReference type="InterPro" id="IPR027417">
    <property type="entry name" value="P-loop_NTPase"/>
</dbReference>
<feature type="domain" description="RecC C-terminal" evidence="11">
    <location>
        <begin position="815"/>
        <end position="1041"/>
    </location>
</feature>
<dbReference type="Proteomes" id="UP000464624">
    <property type="component" value="Chromosome"/>
</dbReference>
<dbReference type="SUPFAM" id="SSF52540">
    <property type="entry name" value="P-loop containing nucleoside triphosphate hydrolases"/>
    <property type="match status" value="2"/>
</dbReference>
<keyword evidence="6 10" id="KW-0269">Exonuclease</keyword>
<keyword evidence="7 10" id="KW-0067">ATP-binding</keyword>
<dbReference type="GO" id="GO:0005524">
    <property type="term" value="F:ATP binding"/>
    <property type="evidence" value="ECO:0007669"/>
    <property type="project" value="UniProtKB-UniRule"/>
</dbReference>
<keyword evidence="9 10" id="KW-0234">DNA repair</keyword>
<evidence type="ECO:0000256" key="9">
    <source>
        <dbReference type="ARBA" id="ARBA00023204"/>
    </source>
</evidence>
<dbReference type="SUPFAM" id="SSF52980">
    <property type="entry name" value="Restriction endonuclease-like"/>
    <property type="match status" value="1"/>
</dbReference>
<keyword evidence="5 10" id="KW-0347">Helicase</keyword>
<dbReference type="GO" id="GO:0000724">
    <property type="term" value="P:double-strand break repair via homologous recombination"/>
    <property type="evidence" value="ECO:0007669"/>
    <property type="project" value="UniProtKB-UniRule"/>
</dbReference>
<evidence type="ECO:0000256" key="8">
    <source>
        <dbReference type="ARBA" id="ARBA00023125"/>
    </source>
</evidence>
<dbReference type="PANTHER" id="PTHR30591">
    <property type="entry name" value="RECBCD ENZYME SUBUNIT RECC"/>
    <property type="match status" value="1"/>
</dbReference>
<evidence type="ECO:0000256" key="7">
    <source>
        <dbReference type="ARBA" id="ARBA00022840"/>
    </source>
</evidence>
<dbReference type="PIRSF" id="PIRSF000980">
    <property type="entry name" value="RecC"/>
    <property type="match status" value="1"/>
</dbReference>
<dbReference type="KEGG" id="mxe:MYXE_40550"/>
<keyword evidence="8 10" id="KW-0238">DNA-binding</keyword>
<evidence type="ECO:0000256" key="3">
    <source>
        <dbReference type="ARBA" id="ARBA00022763"/>
    </source>
</evidence>
<dbReference type="Gene3D" id="1.10.10.160">
    <property type="match status" value="1"/>
</dbReference>
<evidence type="ECO:0000256" key="10">
    <source>
        <dbReference type="HAMAP-Rule" id="MF_01486"/>
    </source>
</evidence>
<evidence type="ECO:0000313" key="12">
    <source>
        <dbReference type="EMBL" id="BBU24265.1"/>
    </source>
</evidence>
<accession>A0AAD1M392</accession>
<dbReference type="GO" id="GO:0008854">
    <property type="term" value="F:exodeoxyribonuclease V activity"/>
    <property type="evidence" value="ECO:0007669"/>
    <property type="project" value="InterPro"/>
</dbReference>
<dbReference type="InterPro" id="IPR011335">
    <property type="entry name" value="Restrct_endonuc-II-like"/>
</dbReference>
<comment type="miscellaneous">
    <text evidence="10">In the RecBCD complex, RecB has a slow 3'-5' helicase, an exonuclease activity and loads RecA onto ssDNA, RecD has a fast 5'-3' helicase activity, while RecC stimulates the ATPase and processivity of the RecB helicase and contributes to recognition of the Chi site.</text>
</comment>
<keyword evidence="4 10" id="KW-0378">Hydrolase</keyword>
<evidence type="ECO:0000313" key="13">
    <source>
        <dbReference type="Proteomes" id="UP000464624"/>
    </source>
</evidence>
<name>A0AAD1M392_MYCXE</name>
<comment type="function">
    <text evidence="10">A helicase/nuclease that prepares dsDNA breaks (DSB) for recombinational DNA repair. Binds to DSBs and unwinds DNA via a highly rapid and processive ATP-dependent bidirectional helicase activity. Unwinds dsDNA until it encounters a Chi (crossover hotspot instigator) sequence from the 3' direction. Cuts ssDNA a few nucleotides 3' to the Chi site. The properties and activities of the enzyme are changed at Chi. The Chi-altered holoenzyme produces a long 3'-ssDNA overhang and facilitates RecA-binding to the ssDNA for homologous DNA recombination and repair. Holoenzyme degrades any linearized DNA that is unable to undergo homologous recombination. In the holoenzyme this subunit recognizes the wild-type Chi sequence, and when added to isolated RecB increases its ATP-dependent helicase processivity.</text>
</comment>
<organism evidence="12 13">
    <name type="scientific">Mycobacterium xenopi</name>
    <dbReference type="NCBI Taxonomy" id="1789"/>
    <lineage>
        <taxon>Bacteria</taxon>
        <taxon>Bacillati</taxon>
        <taxon>Actinomycetota</taxon>
        <taxon>Actinomycetes</taxon>
        <taxon>Mycobacteriales</taxon>
        <taxon>Mycobacteriaceae</taxon>
        <taxon>Mycobacterium</taxon>
    </lineage>
</organism>
<evidence type="ECO:0000256" key="4">
    <source>
        <dbReference type="ARBA" id="ARBA00022801"/>
    </source>
</evidence>
<keyword evidence="3 10" id="KW-0227">DNA damage</keyword>
<dbReference type="Pfam" id="PF04257">
    <property type="entry name" value="Exonuc_V_gamma"/>
    <property type="match status" value="1"/>
</dbReference>
<dbReference type="Gene3D" id="3.40.50.300">
    <property type="entry name" value="P-loop containing nucleotide triphosphate hydrolases"/>
    <property type="match status" value="2"/>
</dbReference>
<evidence type="ECO:0000256" key="6">
    <source>
        <dbReference type="ARBA" id="ARBA00022839"/>
    </source>
</evidence>
<comment type="subunit">
    <text evidence="10">Heterotrimer of RecB, RecC and RecD. All subunits contribute to DNA-binding.</text>
</comment>
<proteinExistence type="inferred from homology"/>
<dbReference type="GO" id="GO:0009338">
    <property type="term" value="C:exodeoxyribonuclease V complex"/>
    <property type="evidence" value="ECO:0007669"/>
    <property type="project" value="InterPro"/>
</dbReference>
<protein>
    <recommendedName>
        <fullName evidence="10">RecBCD enzyme subunit RecC</fullName>
    </recommendedName>
    <alternativeName>
        <fullName evidence="10">Exonuclease V subunit RecC</fullName>
        <shortName evidence="10">ExoV subunit RecC</shortName>
    </alternativeName>
    <alternativeName>
        <fullName evidence="10">Helicase/nuclease RecBCD subunit RecC</fullName>
    </alternativeName>
</protein>
<comment type="similarity">
    <text evidence="10">Belongs to the RecC family.</text>
</comment>
<dbReference type="NCBIfam" id="TIGR01450">
    <property type="entry name" value="recC"/>
    <property type="match status" value="1"/>
</dbReference>
<evidence type="ECO:0000256" key="5">
    <source>
        <dbReference type="ARBA" id="ARBA00022806"/>
    </source>
</evidence>
<dbReference type="HAMAP" id="MF_01486">
    <property type="entry name" value="RecC"/>
    <property type="match status" value="1"/>
</dbReference>
<evidence type="ECO:0000259" key="11">
    <source>
        <dbReference type="Pfam" id="PF17946"/>
    </source>
</evidence>